<organism evidence="2 3">
    <name type="scientific">Kibdelosporangium philippinense</name>
    <dbReference type="NCBI Taxonomy" id="211113"/>
    <lineage>
        <taxon>Bacteria</taxon>
        <taxon>Bacillati</taxon>
        <taxon>Actinomycetota</taxon>
        <taxon>Actinomycetes</taxon>
        <taxon>Pseudonocardiales</taxon>
        <taxon>Pseudonocardiaceae</taxon>
        <taxon>Kibdelosporangium</taxon>
    </lineage>
</organism>
<comment type="caution">
    <text evidence="2">The sequence shown here is derived from an EMBL/GenBank/DDBJ whole genome shotgun (WGS) entry which is preliminary data.</text>
</comment>
<keyword evidence="3" id="KW-1185">Reference proteome</keyword>
<evidence type="ECO:0000313" key="3">
    <source>
        <dbReference type="Proteomes" id="UP001521150"/>
    </source>
</evidence>
<accession>A0ABS8ZQD9</accession>
<protein>
    <submittedName>
        <fullName evidence="2">Uncharacterized protein</fullName>
    </submittedName>
</protein>
<reference evidence="2 3" key="1">
    <citation type="submission" date="2021-12" db="EMBL/GenBank/DDBJ databases">
        <title>Genome sequence of Kibdelosporangium philippinense ATCC 49844.</title>
        <authorList>
            <person name="Fedorov E.A."/>
            <person name="Omeragic M."/>
            <person name="Shalygina K.F."/>
            <person name="Maclea K.S."/>
        </authorList>
    </citation>
    <scope>NUCLEOTIDE SEQUENCE [LARGE SCALE GENOMIC DNA]</scope>
    <source>
        <strain evidence="2 3">ATCC 49844</strain>
    </source>
</reference>
<dbReference type="EMBL" id="JAJVCN010000004">
    <property type="protein sequence ID" value="MCE7009951.1"/>
    <property type="molecule type" value="Genomic_DNA"/>
</dbReference>
<feature type="region of interest" description="Disordered" evidence="1">
    <location>
        <begin position="21"/>
        <end position="45"/>
    </location>
</feature>
<name>A0ABS8ZQD9_9PSEU</name>
<sequence>MARSGWSQRDHAAILIRSHYPPGRGAYPAARQDALPPQVATLRHE</sequence>
<gene>
    <name evidence="2" type="ORF">LWC34_45170</name>
</gene>
<evidence type="ECO:0000313" key="2">
    <source>
        <dbReference type="EMBL" id="MCE7009951.1"/>
    </source>
</evidence>
<proteinExistence type="predicted"/>
<evidence type="ECO:0000256" key="1">
    <source>
        <dbReference type="SAM" id="MobiDB-lite"/>
    </source>
</evidence>
<dbReference type="RefSeq" id="WP_233731442.1">
    <property type="nucleotide sequence ID" value="NZ_JAJVCN010000004.1"/>
</dbReference>
<dbReference type="Proteomes" id="UP001521150">
    <property type="component" value="Unassembled WGS sequence"/>
</dbReference>